<protein>
    <submittedName>
        <fullName evidence="4">Helix-turn-helix transcriptional regulator</fullName>
    </submittedName>
</protein>
<dbReference type="InterPro" id="IPR027417">
    <property type="entry name" value="P-loop_NTPase"/>
</dbReference>
<dbReference type="SUPFAM" id="SSF52540">
    <property type="entry name" value="P-loop containing nucleoside triphosphate hydrolases"/>
    <property type="match status" value="1"/>
</dbReference>
<dbReference type="SMART" id="SM00421">
    <property type="entry name" value="HTH_LUXR"/>
    <property type="match status" value="1"/>
</dbReference>
<dbReference type="GO" id="GO:0006355">
    <property type="term" value="P:regulation of DNA-templated transcription"/>
    <property type="evidence" value="ECO:0007669"/>
    <property type="project" value="InterPro"/>
</dbReference>
<dbReference type="InterPro" id="IPR041664">
    <property type="entry name" value="AAA_16"/>
</dbReference>
<sequence>MKLHERDGELGLLRELYEGCVAGKGALVIVNGPVGCGKTTLVRALAQQVTARQGTFLSVTGAASESLDRLGLIDQLVTAMRATGPVDGPPAATELAKAAEASGRVPRALMQRIHRSVAELAGRGPLVLHADDVHFADEASLQCLRYLVRRIDALPVLVVLTETAGHDRTLAALHAETLHLPYCRRLRIGPLGVDGVAALLAGHPAARAAAPEAVELWARTSGGNPLLLEALIEDTATCGTPEAVGRGAPTPHEAFRNAFLRCLHRGEPTLLAVARAAAVLGESVTPALIGTLLGADATSVRWSITELRAAGLFSGAWFGHERARLTVLADIPGPDLHALRTRAAEVLRESGAPAAVVARQLLAAHDPAGAAWQLDILREAAREALAAGDLAAAVDHLRHASGLCTDADQEAEVIAALAEAQWSMDPAKASRYLPQLGRMVRAGQLTGSDALVVVKQKVWRGEFAQADDLLRIIEAREGAGPEQAWDTAGYPPALNRSDPALVRLWLSFCCPGLRRGTRAATRTAAHARTAGTGEPAGRAATMSPRTFLTLAADLVEFEKGRAAGRLLPGPGSVTPFADPLVALIFLIGAQRLDRAVLQAERLLDEPRTRRIPLGHALLETIRAAAALGRGDVEGAGEATRTALDLVTPEAWGIAIGLPLALAIRAATEAGDIETARAFLNVPVPMVMFGTPFALPYLHALGRFRLALHRPRAALRDFESCGELMAKWELDSPELVDWRNDAAAALIALGDRRHARERIEEHLTRLGTRPSRARGTALRHLAAVSTPRHRLRLLQEAERVLDACGDGLELRRARADAQAARHAAQVDAPVGPPVALWDAPPPLDREALPAPLAELTDAELRVGALAAAGRTNRDIADRLSITVSTVEQHLTKIYRKLKVRGRADLPAAITGLSEASCSPNVR</sequence>
<dbReference type="GO" id="GO:0005737">
    <property type="term" value="C:cytoplasm"/>
    <property type="evidence" value="ECO:0007669"/>
    <property type="project" value="TreeGrafter"/>
</dbReference>
<evidence type="ECO:0000256" key="1">
    <source>
        <dbReference type="ARBA" id="ARBA00022741"/>
    </source>
</evidence>
<dbReference type="Pfam" id="PF13191">
    <property type="entry name" value="AAA_16"/>
    <property type="match status" value="1"/>
</dbReference>
<dbReference type="PANTHER" id="PTHR16305">
    <property type="entry name" value="TESTICULAR SOLUBLE ADENYLYL CYCLASE"/>
    <property type="match status" value="1"/>
</dbReference>
<organism evidence="4 5">
    <name type="scientific">Streptomyces aquilus</name>
    <dbReference type="NCBI Taxonomy" id="2548456"/>
    <lineage>
        <taxon>Bacteria</taxon>
        <taxon>Bacillati</taxon>
        <taxon>Actinomycetota</taxon>
        <taxon>Actinomycetes</taxon>
        <taxon>Kitasatosporales</taxon>
        <taxon>Streptomycetaceae</taxon>
        <taxon>Streptomyces</taxon>
    </lineage>
</organism>
<dbReference type="SUPFAM" id="SSF48452">
    <property type="entry name" value="TPR-like"/>
    <property type="match status" value="1"/>
</dbReference>
<dbReference type="InterPro" id="IPR003593">
    <property type="entry name" value="AAA+_ATPase"/>
</dbReference>
<gene>
    <name evidence="4" type="ORF">EJC51_23025</name>
</gene>
<evidence type="ECO:0000256" key="2">
    <source>
        <dbReference type="ARBA" id="ARBA00022840"/>
    </source>
</evidence>
<dbReference type="GO" id="GO:0004016">
    <property type="term" value="F:adenylate cyclase activity"/>
    <property type="evidence" value="ECO:0007669"/>
    <property type="project" value="TreeGrafter"/>
</dbReference>
<dbReference type="GO" id="GO:0005524">
    <property type="term" value="F:ATP binding"/>
    <property type="evidence" value="ECO:0007669"/>
    <property type="project" value="UniProtKB-KW"/>
</dbReference>
<dbReference type="AlphaFoldDB" id="A0A3Q9BWI9"/>
<dbReference type="InterPro" id="IPR011990">
    <property type="entry name" value="TPR-like_helical_dom_sf"/>
</dbReference>
<dbReference type="EMBL" id="CP034463">
    <property type="protein sequence ID" value="AZP18699.1"/>
    <property type="molecule type" value="Genomic_DNA"/>
</dbReference>
<dbReference type="InterPro" id="IPR000792">
    <property type="entry name" value="Tscrpt_reg_LuxR_C"/>
</dbReference>
<feature type="domain" description="HTH luxR-type" evidence="3">
    <location>
        <begin position="847"/>
        <end position="912"/>
    </location>
</feature>
<dbReference type="KEGG" id="saqu:EJC51_23025"/>
<accession>A0A3Q9BWI9</accession>
<keyword evidence="1" id="KW-0547">Nucleotide-binding</keyword>
<dbReference type="GO" id="GO:0003677">
    <property type="term" value="F:DNA binding"/>
    <property type="evidence" value="ECO:0007669"/>
    <property type="project" value="InterPro"/>
</dbReference>
<name>A0A3Q9BWI9_9ACTN</name>
<dbReference type="Gene3D" id="1.10.10.10">
    <property type="entry name" value="Winged helix-like DNA-binding domain superfamily/Winged helix DNA-binding domain"/>
    <property type="match status" value="1"/>
</dbReference>
<dbReference type="CDD" id="cd06170">
    <property type="entry name" value="LuxR_C_like"/>
    <property type="match status" value="1"/>
</dbReference>
<dbReference type="RefSeq" id="WP_126272828.1">
    <property type="nucleotide sequence ID" value="NZ_CP034463.1"/>
</dbReference>
<dbReference type="Pfam" id="PF00196">
    <property type="entry name" value="GerE"/>
    <property type="match status" value="1"/>
</dbReference>
<evidence type="ECO:0000313" key="4">
    <source>
        <dbReference type="EMBL" id="AZP18699.1"/>
    </source>
</evidence>
<dbReference type="SMART" id="SM00382">
    <property type="entry name" value="AAA"/>
    <property type="match status" value="1"/>
</dbReference>
<dbReference type="PRINTS" id="PR00038">
    <property type="entry name" value="HTHLUXR"/>
</dbReference>
<keyword evidence="2" id="KW-0067">ATP-binding</keyword>
<keyword evidence="5" id="KW-1185">Reference proteome</keyword>
<dbReference type="Gene3D" id="3.40.50.300">
    <property type="entry name" value="P-loop containing nucleotide triphosphate hydrolases"/>
    <property type="match status" value="1"/>
</dbReference>
<dbReference type="Proteomes" id="UP000280197">
    <property type="component" value="Chromosome"/>
</dbReference>
<evidence type="ECO:0000313" key="5">
    <source>
        <dbReference type="Proteomes" id="UP000280197"/>
    </source>
</evidence>
<dbReference type="PANTHER" id="PTHR16305:SF35">
    <property type="entry name" value="TRANSCRIPTIONAL ACTIVATOR DOMAIN"/>
    <property type="match status" value="1"/>
</dbReference>
<evidence type="ECO:0000259" key="3">
    <source>
        <dbReference type="PROSITE" id="PS50043"/>
    </source>
</evidence>
<dbReference type="PROSITE" id="PS50043">
    <property type="entry name" value="HTH_LUXR_2"/>
    <property type="match status" value="1"/>
</dbReference>
<reference evidence="4 5" key="1">
    <citation type="submission" date="2018-12" db="EMBL/GenBank/DDBJ databases">
        <authorList>
            <person name="Li K."/>
        </authorList>
    </citation>
    <scope>NUCLEOTIDE SEQUENCE [LARGE SCALE GENOMIC DNA]</scope>
    <source>
        <strain evidence="5">CR22</strain>
    </source>
</reference>
<dbReference type="SUPFAM" id="SSF46894">
    <property type="entry name" value="C-terminal effector domain of the bipartite response regulators"/>
    <property type="match status" value="1"/>
</dbReference>
<dbReference type="InterPro" id="IPR036388">
    <property type="entry name" value="WH-like_DNA-bd_sf"/>
</dbReference>
<dbReference type="InterPro" id="IPR016032">
    <property type="entry name" value="Sig_transdc_resp-reg_C-effctor"/>
</dbReference>
<proteinExistence type="predicted"/>